<evidence type="ECO:0000313" key="7">
    <source>
        <dbReference type="Proteomes" id="UP000887540"/>
    </source>
</evidence>
<reference evidence="8" key="1">
    <citation type="submission" date="2022-11" db="UniProtKB">
        <authorList>
            <consortium name="WormBaseParasite"/>
        </authorList>
    </citation>
    <scope>IDENTIFICATION</scope>
</reference>
<sequence length="223" mass="24694">MSNSRIKGKLRTLRCDLGFLKRADASASYEQGKAIVWCSINGPGDVMASKRLTMKMLVEISNRHVNDQDTKKLVDTLVNPIVEHAIERTKNPRTTLVITLQEMNRDGEYAPVAINSACLALLDAGIEMRYIFCAVCISYGNGVFTVDPDSVALSEAEARFIFIFKPSITDLGGKVIGCDASGVYTMEIYKEALNYARHSALKIFDFYRVKIQEKLAASLRIAG</sequence>
<evidence type="ECO:0000256" key="2">
    <source>
        <dbReference type="ARBA" id="ARBA00006678"/>
    </source>
</evidence>
<name>A0A914C461_9BILA</name>
<keyword evidence="7" id="KW-1185">Reference proteome</keyword>
<dbReference type="GO" id="GO:0071051">
    <property type="term" value="P:poly(A)-dependent snoRNA 3'-end processing"/>
    <property type="evidence" value="ECO:0007669"/>
    <property type="project" value="TreeGrafter"/>
</dbReference>
<proteinExistence type="inferred from homology"/>
<dbReference type="InterPro" id="IPR027408">
    <property type="entry name" value="PNPase/RNase_PH_dom_sf"/>
</dbReference>
<dbReference type="GO" id="GO:0006364">
    <property type="term" value="P:rRNA processing"/>
    <property type="evidence" value="ECO:0007669"/>
    <property type="project" value="UniProtKB-KW"/>
</dbReference>
<dbReference type="PANTHER" id="PTHR11953">
    <property type="entry name" value="EXOSOME COMPLEX COMPONENT"/>
    <property type="match status" value="1"/>
</dbReference>
<feature type="domain" description="Exoribonuclease phosphorolytic" evidence="6">
    <location>
        <begin position="10"/>
        <end position="127"/>
    </location>
</feature>
<dbReference type="GO" id="GO:0034475">
    <property type="term" value="P:U4 snRNA 3'-end processing"/>
    <property type="evidence" value="ECO:0007669"/>
    <property type="project" value="TreeGrafter"/>
</dbReference>
<dbReference type="Proteomes" id="UP000887540">
    <property type="component" value="Unplaced"/>
</dbReference>
<dbReference type="InterPro" id="IPR050080">
    <property type="entry name" value="RNase_PH"/>
</dbReference>
<dbReference type="SUPFAM" id="SSF54211">
    <property type="entry name" value="Ribosomal protein S5 domain 2-like"/>
    <property type="match status" value="1"/>
</dbReference>
<dbReference type="SUPFAM" id="SSF55666">
    <property type="entry name" value="Ribonuclease PH domain 2-like"/>
    <property type="match status" value="1"/>
</dbReference>
<evidence type="ECO:0000313" key="8">
    <source>
        <dbReference type="WBParaSite" id="ACRNAN_Path_186.g660.t1"/>
    </source>
</evidence>
<dbReference type="CDD" id="cd11372">
    <property type="entry name" value="RNase_PH_RRP46"/>
    <property type="match status" value="1"/>
</dbReference>
<dbReference type="GO" id="GO:0016075">
    <property type="term" value="P:rRNA catabolic process"/>
    <property type="evidence" value="ECO:0007669"/>
    <property type="project" value="TreeGrafter"/>
</dbReference>
<dbReference type="InterPro" id="IPR001247">
    <property type="entry name" value="ExoRNase_PH_dom1"/>
</dbReference>
<evidence type="ECO:0000259" key="6">
    <source>
        <dbReference type="Pfam" id="PF01138"/>
    </source>
</evidence>
<dbReference type="GO" id="GO:0000176">
    <property type="term" value="C:nuclear exosome (RNase complex)"/>
    <property type="evidence" value="ECO:0007669"/>
    <property type="project" value="TreeGrafter"/>
</dbReference>
<protein>
    <submittedName>
        <fullName evidence="8">Exoribonuclease phosphorolytic domain-containing protein</fullName>
    </submittedName>
</protein>
<keyword evidence="4" id="KW-0271">Exosome</keyword>
<dbReference type="WBParaSite" id="ACRNAN_Path_186.g660.t1">
    <property type="protein sequence ID" value="ACRNAN_Path_186.g660.t1"/>
    <property type="gene ID" value="ACRNAN_Path_186.g660"/>
</dbReference>
<evidence type="ECO:0000256" key="1">
    <source>
        <dbReference type="ARBA" id="ARBA00004123"/>
    </source>
</evidence>
<dbReference type="GO" id="GO:0000177">
    <property type="term" value="C:cytoplasmic exosome (RNase complex)"/>
    <property type="evidence" value="ECO:0007669"/>
    <property type="project" value="TreeGrafter"/>
</dbReference>
<comment type="similarity">
    <text evidence="2">Belongs to the RNase PH family.</text>
</comment>
<dbReference type="AlphaFoldDB" id="A0A914C461"/>
<dbReference type="GO" id="GO:0005730">
    <property type="term" value="C:nucleolus"/>
    <property type="evidence" value="ECO:0007669"/>
    <property type="project" value="TreeGrafter"/>
</dbReference>
<keyword evidence="3" id="KW-0698">rRNA processing</keyword>
<evidence type="ECO:0000256" key="3">
    <source>
        <dbReference type="ARBA" id="ARBA00022552"/>
    </source>
</evidence>
<dbReference type="GO" id="GO:0071028">
    <property type="term" value="P:nuclear mRNA surveillance"/>
    <property type="evidence" value="ECO:0007669"/>
    <property type="project" value="TreeGrafter"/>
</dbReference>
<evidence type="ECO:0000256" key="5">
    <source>
        <dbReference type="ARBA" id="ARBA00023242"/>
    </source>
</evidence>
<dbReference type="PANTHER" id="PTHR11953:SF1">
    <property type="entry name" value="EXOSOME COMPLEX COMPONENT RRP46"/>
    <property type="match status" value="1"/>
</dbReference>
<evidence type="ECO:0000256" key="4">
    <source>
        <dbReference type="ARBA" id="ARBA00022835"/>
    </source>
</evidence>
<dbReference type="Gene3D" id="3.30.230.70">
    <property type="entry name" value="GHMP Kinase, N-terminal domain"/>
    <property type="match status" value="1"/>
</dbReference>
<keyword evidence="5" id="KW-0539">Nucleus</keyword>
<dbReference type="Pfam" id="PF01138">
    <property type="entry name" value="RNase_PH"/>
    <property type="match status" value="1"/>
</dbReference>
<dbReference type="InterPro" id="IPR020568">
    <property type="entry name" value="Ribosomal_Su5_D2-typ_SF"/>
</dbReference>
<accession>A0A914C461</accession>
<organism evidence="7 8">
    <name type="scientific">Acrobeloides nanus</name>
    <dbReference type="NCBI Taxonomy" id="290746"/>
    <lineage>
        <taxon>Eukaryota</taxon>
        <taxon>Metazoa</taxon>
        <taxon>Ecdysozoa</taxon>
        <taxon>Nematoda</taxon>
        <taxon>Chromadorea</taxon>
        <taxon>Rhabditida</taxon>
        <taxon>Tylenchina</taxon>
        <taxon>Cephalobomorpha</taxon>
        <taxon>Cephaloboidea</taxon>
        <taxon>Cephalobidae</taxon>
        <taxon>Acrobeloides</taxon>
    </lineage>
</organism>
<dbReference type="GO" id="GO:0003723">
    <property type="term" value="F:RNA binding"/>
    <property type="evidence" value="ECO:0007669"/>
    <property type="project" value="TreeGrafter"/>
</dbReference>
<dbReference type="InterPro" id="IPR036345">
    <property type="entry name" value="ExoRNase_PH_dom2_sf"/>
</dbReference>
<comment type="subcellular location">
    <subcellularLocation>
        <location evidence="1">Nucleus</location>
    </subcellularLocation>
</comment>